<accession>A0AAW0GVJ0</accession>
<reference evidence="2 3" key="1">
    <citation type="journal article" date="2023" name="bioRxiv">
        <title>Conserved and derived expression patterns and positive selection on dental genes reveal complex evolutionary context of ever-growing rodent molars.</title>
        <authorList>
            <person name="Calamari Z.T."/>
            <person name="Song A."/>
            <person name="Cohen E."/>
            <person name="Akter M."/>
            <person name="Roy R.D."/>
            <person name="Hallikas O."/>
            <person name="Christensen M.M."/>
            <person name="Li P."/>
            <person name="Marangoni P."/>
            <person name="Jernvall J."/>
            <person name="Klein O.D."/>
        </authorList>
    </citation>
    <scope>NUCLEOTIDE SEQUENCE [LARGE SCALE GENOMIC DNA]</scope>
    <source>
        <strain evidence="2">V071</strain>
    </source>
</reference>
<dbReference type="Proteomes" id="UP001488838">
    <property type="component" value="Unassembled WGS sequence"/>
</dbReference>
<evidence type="ECO:0000313" key="3">
    <source>
        <dbReference type="Proteomes" id="UP001488838"/>
    </source>
</evidence>
<dbReference type="EMBL" id="JBBHLL010004207">
    <property type="protein sequence ID" value="KAK7795033.1"/>
    <property type="molecule type" value="Genomic_DNA"/>
</dbReference>
<evidence type="ECO:0000313" key="2">
    <source>
        <dbReference type="EMBL" id="KAK7795033.1"/>
    </source>
</evidence>
<organism evidence="2 3">
    <name type="scientific">Myodes glareolus</name>
    <name type="common">Bank vole</name>
    <name type="synonym">Clethrionomys glareolus</name>
    <dbReference type="NCBI Taxonomy" id="447135"/>
    <lineage>
        <taxon>Eukaryota</taxon>
        <taxon>Metazoa</taxon>
        <taxon>Chordata</taxon>
        <taxon>Craniata</taxon>
        <taxon>Vertebrata</taxon>
        <taxon>Euteleostomi</taxon>
        <taxon>Mammalia</taxon>
        <taxon>Eutheria</taxon>
        <taxon>Euarchontoglires</taxon>
        <taxon>Glires</taxon>
        <taxon>Rodentia</taxon>
        <taxon>Myomorpha</taxon>
        <taxon>Muroidea</taxon>
        <taxon>Cricetidae</taxon>
        <taxon>Arvicolinae</taxon>
        <taxon>Myodes</taxon>
    </lineage>
</organism>
<name>A0AAW0GVJ0_MYOGA</name>
<sequence>MAWLSGKPQVPESTTEDKANTSDIKMIQKQMLYSKKITARKKREQEELSISVMDLSSSGEALPEFSQRNSCLMVIPVDLKSNIFACEENDDFVFPSCKSCQRRQTNP</sequence>
<evidence type="ECO:0000256" key="1">
    <source>
        <dbReference type="SAM" id="MobiDB-lite"/>
    </source>
</evidence>
<proteinExistence type="predicted"/>
<keyword evidence="3" id="KW-1185">Reference proteome</keyword>
<gene>
    <name evidence="2" type="ORF">U0070_006264</name>
</gene>
<dbReference type="AlphaFoldDB" id="A0AAW0GVJ0"/>
<comment type="caution">
    <text evidence="2">The sequence shown here is derived from an EMBL/GenBank/DDBJ whole genome shotgun (WGS) entry which is preliminary data.</text>
</comment>
<protein>
    <submittedName>
        <fullName evidence="2">Uncharacterized protein</fullName>
    </submittedName>
</protein>
<feature type="region of interest" description="Disordered" evidence="1">
    <location>
        <begin position="1"/>
        <end position="22"/>
    </location>
</feature>